<dbReference type="GO" id="GO:0016747">
    <property type="term" value="F:acyltransferase activity, transferring groups other than amino-acyl groups"/>
    <property type="evidence" value="ECO:0007669"/>
    <property type="project" value="InterPro"/>
</dbReference>
<dbReference type="CDD" id="cd02440">
    <property type="entry name" value="AdoMet_MTases"/>
    <property type="match status" value="1"/>
</dbReference>
<protein>
    <submittedName>
        <fullName evidence="2">GNAT family N-acetyltransferase</fullName>
        <ecNumber evidence="2">2.3.1.-</ecNumber>
    </submittedName>
</protein>
<keyword evidence="2" id="KW-0808">Transferase</keyword>
<dbReference type="InterPro" id="IPR016181">
    <property type="entry name" value="Acyl_CoA_acyltransferase"/>
</dbReference>
<comment type="caution">
    <text evidence="2">The sequence shown here is derived from an EMBL/GenBank/DDBJ whole genome shotgun (WGS) entry which is preliminary data.</text>
</comment>
<accession>A0A9D2M094</accession>
<reference evidence="2" key="2">
    <citation type="submission" date="2021-04" db="EMBL/GenBank/DDBJ databases">
        <authorList>
            <person name="Gilroy R."/>
        </authorList>
    </citation>
    <scope>NUCLEOTIDE SEQUENCE</scope>
    <source>
        <strain evidence="2">ChiBcec8-14828</strain>
    </source>
</reference>
<dbReference type="AlphaFoldDB" id="A0A9D2M094"/>
<dbReference type="SUPFAM" id="SSF55729">
    <property type="entry name" value="Acyl-CoA N-acyltransferases (Nat)"/>
    <property type="match status" value="1"/>
</dbReference>
<reference evidence="2" key="1">
    <citation type="journal article" date="2021" name="PeerJ">
        <title>Extensive microbial diversity within the chicken gut microbiome revealed by metagenomics and culture.</title>
        <authorList>
            <person name="Gilroy R."/>
            <person name="Ravi A."/>
            <person name="Getino M."/>
            <person name="Pursley I."/>
            <person name="Horton D.L."/>
            <person name="Alikhan N.F."/>
            <person name="Baker D."/>
            <person name="Gharbi K."/>
            <person name="Hall N."/>
            <person name="Watson M."/>
            <person name="Adriaenssens E.M."/>
            <person name="Foster-Nyarko E."/>
            <person name="Jarju S."/>
            <person name="Secka A."/>
            <person name="Antonio M."/>
            <person name="Oren A."/>
            <person name="Chaudhuri R.R."/>
            <person name="La Ragione R."/>
            <person name="Hildebrand F."/>
            <person name="Pallen M.J."/>
        </authorList>
    </citation>
    <scope>NUCLEOTIDE SEQUENCE</scope>
    <source>
        <strain evidence="2">ChiBcec8-14828</strain>
    </source>
</reference>
<dbReference type="PANTHER" id="PTHR35276">
    <property type="entry name" value="S-ADENOSYL-L-METHIONINE-DEPENDENT METHYLTRANSFERASES SUPERFAMILY PROTEIN"/>
    <property type="match status" value="1"/>
</dbReference>
<dbReference type="EMBL" id="DWYA01000013">
    <property type="protein sequence ID" value="HJB39011.1"/>
    <property type="molecule type" value="Genomic_DNA"/>
</dbReference>
<name>A0A9D2M094_9FIRM</name>
<proteinExistence type="predicted"/>
<evidence type="ECO:0000313" key="3">
    <source>
        <dbReference type="Proteomes" id="UP000824209"/>
    </source>
</evidence>
<dbReference type="EC" id="2.3.1.-" evidence="2"/>
<sequence length="282" mass="31029">MQVVREADSDTCLLQKGGAVIGRASICEGKVSCWVDPKWRRKGYGTFLFKRTLVLLNVPLKETLTAQVEGEEGAFFEKFGFRAIGEGVYRRETEKQRNALSVVHDFWEQYLISGTFALDATAGNGYDTVLLCRLVGPQGHVVAMDIQAQAVHNTKERLRSEGLHAQVVQDSHANLARYVPREGLDAAVFNLGYLPGGAHDFFTMPECSIPAMNTALSLLKPGGILTVCAYSGKLQGTVERDAVLEWVQGLPPEFCVQTECFSQRSGLPPIAVCIRRKPPQNV</sequence>
<evidence type="ECO:0000259" key="1">
    <source>
        <dbReference type="Pfam" id="PF13508"/>
    </source>
</evidence>
<feature type="domain" description="N-acetyltransferase" evidence="1">
    <location>
        <begin position="13"/>
        <end position="82"/>
    </location>
</feature>
<dbReference type="Pfam" id="PF13508">
    <property type="entry name" value="Acetyltransf_7"/>
    <property type="match status" value="1"/>
</dbReference>
<dbReference type="Pfam" id="PF06962">
    <property type="entry name" value="rRNA_methylase"/>
    <property type="match status" value="1"/>
</dbReference>
<dbReference type="InterPro" id="IPR029063">
    <property type="entry name" value="SAM-dependent_MTases_sf"/>
</dbReference>
<dbReference type="Proteomes" id="UP000824209">
    <property type="component" value="Unassembled WGS sequence"/>
</dbReference>
<organism evidence="2 3">
    <name type="scientific">Candidatus Ruthenibacterium avium</name>
    <dbReference type="NCBI Taxonomy" id="2838751"/>
    <lineage>
        <taxon>Bacteria</taxon>
        <taxon>Bacillati</taxon>
        <taxon>Bacillota</taxon>
        <taxon>Clostridia</taxon>
        <taxon>Eubacteriales</taxon>
        <taxon>Oscillospiraceae</taxon>
        <taxon>Ruthenibacterium</taxon>
    </lineage>
</organism>
<dbReference type="InterPro" id="IPR000182">
    <property type="entry name" value="GNAT_dom"/>
</dbReference>
<dbReference type="SUPFAM" id="SSF53335">
    <property type="entry name" value="S-adenosyl-L-methionine-dependent methyltransferases"/>
    <property type="match status" value="1"/>
</dbReference>
<gene>
    <name evidence="2" type="ORF">H9943_01290</name>
</gene>
<dbReference type="PANTHER" id="PTHR35276:SF1">
    <property type="entry name" value="TRNA (MNM(5)S(2)U34)-METHYLTRANSFERASE, CHLOROPLASTIC"/>
    <property type="match status" value="1"/>
</dbReference>
<dbReference type="Gene3D" id="3.40.630.30">
    <property type="match status" value="1"/>
</dbReference>
<dbReference type="InterPro" id="IPR010719">
    <property type="entry name" value="MnmM_MeTrfase"/>
</dbReference>
<keyword evidence="2" id="KW-0012">Acyltransferase</keyword>
<dbReference type="Gene3D" id="3.40.50.150">
    <property type="entry name" value="Vaccinia Virus protein VP39"/>
    <property type="match status" value="1"/>
</dbReference>
<evidence type="ECO:0000313" key="2">
    <source>
        <dbReference type="EMBL" id="HJB39011.1"/>
    </source>
</evidence>